<dbReference type="RefSeq" id="WP_012199300.1">
    <property type="nucleotide sequence ID" value="NC_010001.1"/>
</dbReference>
<evidence type="ECO:0000256" key="1">
    <source>
        <dbReference type="SAM" id="SignalP"/>
    </source>
</evidence>
<dbReference type="KEGG" id="cpy:Cphy_1268"/>
<feature type="chain" id="PRO_5039263642" description="Lipoprotein" evidence="1">
    <location>
        <begin position="23"/>
        <end position="217"/>
    </location>
</feature>
<dbReference type="AlphaFoldDB" id="A9KNP5"/>
<evidence type="ECO:0000313" key="2">
    <source>
        <dbReference type="EMBL" id="ABX41646.1"/>
    </source>
</evidence>
<dbReference type="PROSITE" id="PS51257">
    <property type="entry name" value="PROKAR_LIPOPROTEIN"/>
    <property type="match status" value="1"/>
</dbReference>
<gene>
    <name evidence="2" type="ordered locus">Cphy_1268</name>
</gene>
<dbReference type="Proteomes" id="UP000000370">
    <property type="component" value="Chromosome"/>
</dbReference>
<reference evidence="3" key="1">
    <citation type="submission" date="2007-11" db="EMBL/GenBank/DDBJ databases">
        <title>Complete genome sequence of Clostridium phytofermentans ISDg.</title>
        <authorList>
            <person name="Leschine S.B."/>
            <person name="Warnick T.A."/>
            <person name="Blanchard J.L."/>
            <person name="Schnell D.J."/>
            <person name="Petit E.L."/>
            <person name="LaTouf W.G."/>
            <person name="Copeland A."/>
            <person name="Lucas S."/>
            <person name="Lapidus A."/>
            <person name="Barry K."/>
            <person name="Glavina del Rio T."/>
            <person name="Dalin E."/>
            <person name="Tice H."/>
            <person name="Pitluck S."/>
            <person name="Kiss H."/>
            <person name="Brettin T."/>
            <person name="Bruce D."/>
            <person name="Detter J.C."/>
            <person name="Han C."/>
            <person name="Kuske C."/>
            <person name="Schmutz J."/>
            <person name="Larimer F."/>
            <person name="Land M."/>
            <person name="Hauser L."/>
            <person name="Kyrpides N."/>
            <person name="Kim E.A."/>
            <person name="Richardson P."/>
        </authorList>
    </citation>
    <scope>NUCLEOTIDE SEQUENCE [LARGE SCALE GENOMIC DNA]</scope>
    <source>
        <strain evidence="3">ATCC 700394 / DSM 18823 / ISDg</strain>
    </source>
</reference>
<organism evidence="2 3">
    <name type="scientific">Lachnoclostridium phytofermentans (strain ATCC 700394 / DSM 18823 / ISDg)</name>
    <name type="common">Clostridium phytofermentans</name>
    <dbReference type="NCBI Taxonomy" id="357809"/>
    <lineage>
        <taxon>Bacteria</taxon>
        <taxon>Bacillati</taxon>
        <taxon>Bacillota</taxon>
        <taxon>Clostridia</taxon>
        <taxon>Lachnospirales</taxon>
        <taxon>Lachnospiraceae</taxon>
    </lineage>
</organism>
<name>A9KNP5_LACP7</name>
<feature type="signal peptide" evidence="1">
    <location>
        <begin position="1"/>
        <end position="22"/>
    </location>
</feature>
<accession>A9KNP5</accession>
<sequence precursor="true">MNKRFYKFVLIILALLSTSMIGCSSKNKNTVMNIGLTEREKVIASFSGDMFAELNFEFGNDIGGQALYLEEWIKGEKTNSYTISYGGTSETYGLYINSNTIKNDYSAWEGVEWNLMTDAQGLRTLLNPRYFQFPDNTTFDFRSQSVIGDSQKDKMKLESGKEYILAARFFYLSVNGIKDIQCESIAEQEDLLKNIDYAVLLRLALYNTEEEAERLNQ</sequence>
<proteinExistence type="predicted"/>
<evidence type="ECO:0000313" key="3">
    <source>
        <dbReference type="Proteomes" id="UP000000370"/>
    </source>
</evidence>
<dbReference type="HOGENOM" id="CLU_1270468_0_0_9"/>
<dbReference type="EMBL" id="CP000885">
    <property type="protein sequence ID" value="ABX41646.1"/>
    <property type="molecule type" value="Genomic_DNA"/>
</dbReference>
<evidence type="ECO:0008006" key="4">
    <source>
        <dbReference type="Google" id="ProtNLM"/>
    </source>
</evidence>
<keyword evidence="1" id="KW-0732">Signal</keyword>
<keyword evidence="3" id="KW-1185">Reference proteome</keyword>
<dbReference type="OrthoDB" id="9970493at2"/>
<protein>
    <recommendedName>
        <fullName evidence="4">Lipoprotein</fullName>
    </recommendedName>
</protein>